<proteinExistence type="predicted"/>
<evidence type="ECO:0000256" key="1">
    <source>
        <dbReference type="SAM" id="Phobius"/>
    </source>
</evidence>
<gene>
    <name evidence="2" type="ORF">Pr1d_02500</name>
</gene>
<dbReference type="RefSeq" id="WP_148071800.1">
    <property type="nucleotide sequence ID" value="NZ_CP042913.1"/>
</dbReference>
<keyword evidence="3" id="KW-1185">Reference proteome</keyword>
<keyword evidence="1" id="KW-0812">Transmembrane</keyword>
<evidence type="ECO:0000313" key="3">
    <source>
        <dbReference type="Proteomes" id="UP000323917"/>
    </source>
</evidence>
<feature type="transmembrane region" description="Helical" evidence="1">
    <location>
        <begin position="33"/>
        <end position="51"/>
    </location>
</feature>
<keyword evidence="1" id="KW-1133">Transmembrane helix</keyword>
<accession>A0A5B9Q5N8</accession>
<dbReference type="InterPro" id="IPR032710">
    <property type="entry name" value="NTF2-like_dom_sf"/>
</dbReference>
<reference evidence="2 3" key="1">
    <citation type="submission" date="2019-08" db="EMBL/GenBank/DDBJ databases">
        <title>Deep-cultivation of Planctomycetes and their phenomic and genomic characterization uncovers novel biology.</title>
        <authorList>
            <person name="Wiegand S."/>
            <person name="Jogler M."/>
            <person name="Boedeker C."/>
            <person name="Pinto D."/>
            <person name="Vollmers J."/>
            <person name="Rivas-Marin E."/>
            <person name="Kohn T."/>
            <person name="Peeters S.H."/>
            <person name="Heuer A."/>
            <person name="Rast P."/>
            <person name="Oberbeckmann S."/>
            <person name="Bunk B."/>
            <person name="Jeske O."/>
            <person name="Meyerdierks A."/>
            <person name="Storesund J.E."/>
            <person name="Kallscheuer N."/>
            <person name="Luecker S."/>
            <person name="Lage O.M."/>
            <person name="Pohl T."/>
            <person name="Merkel B.J."/>
            <person name="Hornburger P."/>
            <person name="Mueller R.-W."/>
            <person name="Bruemmer F."/>
            <person name="Labrenz M."/>
            <person name="Spormann A.M."/>
            <person name="Op den Camp H."/>
            <person name="Overmann J."/>
            <person name="Amann R."/>
            <person name="Jetten M.S.M."/>
            <person name="Mascher T."/>
            <person name="Medema M.H."/>
            <person name="Devos D.P."/>
            <person name="Kaster A.-K."/>
            <person name="Ovreas L."/>
            <person name="Rohde M."/>
            <person name="Galperin M.Y."/>
            <person name="Jogler C."/>
        </authorList>
    </citation>
    <scope>NUCLEOTIDE SEQUENCE [LARGE SCALE GENOMIC DNA]</scope>
    <source>
        <strain evidence="2 3">Pr1d</strain>
    </source>
</reference>
<dbReference type="SUPFAM" id="SSF54427">
    <property type="entry name" value="NTF2-like"/>
    <property type="match status" value="1"/>
</dbReference>
<feature type="transmembrane region" description="Helical" evidence="1">
    <location>
        <begin position="9"/>
        <end position="27"/>
    </location>
</feature>
<dbReference type="KEGG" id="bgok:Pr1d_02500"/>
<sequence length="189" mass="20921">MNLLLENPLPIWAAGVVLTTLCLVLVLARRSLASILVLGAVIALTLVLVLAERMVVTDREQVEATLSQLTDAIEANDLTAVLALMDPTATNVRTDAEKLMPQVKVRDAGATTVRVELDETSVPLRATSFFRGRVDGVHSRSGARLFFFDQVEIDWQKTGDRWLIVNYRVYQRGQPIDAVKSVRGNRPVR</sequence>
<dbReference type="EMBL" id="CP042913">
    <property type="protein sequence ID" value="QEG32989.1"/>
    <property type="molecule type" value="Genomic_DNA"/>
</dbReference>
<evidence type="ECO:0008006" key="4">
    <source>
        <dbReference type="Google" id="ProtNLM"/>
    </source>
</evidence>
<keyword evidence="1" id="KW-0472">Membrane</keyword>
<dbReference type="AlphaFoldDB" id="A0A5B9Q5N8"/>
<name>A0A5B9Q5N8_9BACT</name>
<organism evidence="2 3">
    <name type="scientific">Bythopirellula goksoeyrii</name>
    <dbReference type="NCBI Taxonomy" id="1400387"/>
    <lineage>
        <taxon>Bacteria</taxon>
        <taxon>Pseudomonadati</taxon>
        <taxon>Planctomycetota</taxon>
        <taxon>Planctomycetia</taxon>
        <taxon>Pirellulales</taxon>
        <taxon>Lacipirellulaceae</taxon>
        <taxon>Bythopirellula</taxon>
    </lineage>
</organism>
<protein>
    <recommendedName>
        <fullName evidence="4">DUF4440 domain-containing protein</fullName>
    </recommendedName>
</protein>
<dbReference type="Proteomes" id="UP000323917">
    <property type="component" value="Chromosome"/>
</dbReference>
<evidence type="ECO:0000313" key="2">
    <source>
        <dbReference type="EMBL" id="QEG32989.1"/>
    </source>
</evidence>
<dbReference type="OrthoDB" id="270619at2"/>